<evidence type="ECO:0000256" key="1">
    <source>
        <dbReference type="SAM" id="MobiDB-lite"/>
    </source>
</evidence>
<name>A0AAE0U2A2_9PEZI</name>
<organism evidence="3 4">
    <name type="scientific">Podospora didyma</name>
    <dbReference type="NCBI Taxonomy" id="330526"/>
    <lineage>
        <taxon>Eukaryota</taxon>
        <taxon>Fungi</taxon>
        <taxon>Dikarya</taxon>
        <taxon>Ascomycota</taxon>
        <taxon>Pezizomycotina</taxon>
        <taxon>Sordariomycetes</taxon>
        <taxon>Sordariomycetidae</taxon>
        <taxon>Sordariales</taxon>
        <taxon>Podosporaceae</taxon>
        <taxon>Podospora</taxon>
    </lineage>
</organism>
<dbReference type="PANTHER" id="PTHR35896">
    <property type="entry name" value="IG-LIKE DOMAIN-CONTAINING PROTEIN"/>
    <property type="match status" value="1"/>
</dbReference>
<dbReference type="EMBL" id="JAULSW010000003">
    <property type="protein sequence ID" value="KAK3387939.1"/>
    <property type="molecule type" value="Genomic_DNA"/>
</dbReference>
<evidence type="ECO:0000313" key="4">
    <source>
        <dbReference type="Proteomes" id="UP001285441"/>
    </source>
</evidence>
<keyword evidence="2" id="KW-0472">Membrane</keyword>
<reference evidence="3" key="2">
    <citation type="submission" date="2023-06" db="EMBL/GenBank/DDBJ databases">
        <authorList>
            <consortium name="Lawrence Berkeley National Laboratory"/>
            <person name="Haridas S."/>
            <person name="Hensen N."/>
            <person name="Bonometti L."/>
            <person name="Westerberg I."/>
            <person name="Brannstrom I.O."/>
            <person name="Guillou S."/>
            <person name="Cros-Aarteil S."/>
            <person name="Calhoun S."/>
            <person name="Kuo A."/>
            <person name="Mondo S."/>
            <person name="Pangilinan J."/>
            <person name="Riley R."/>
            <person name="LaButti K."/>
            <person name="Andreopoulos B."/>
            <person name="Lipzen A."/>
            <person name="Chen C."/>
            <person name="Yanf M."/>
            <person name="Daum C."/>
            <person name="Ng V."/>
            <person name="Clum A."/>
            <person name="Steindorff A."/>
            <person name="Ohm R."/>
            <person name="Martin F."/>
            <person name="Silar P."/>
            <person name="Natvig D."/>
            <person name="Lalanne C."/>
            <person name="Gautier V."/>
            <person name="Ament-velasquez S.L."/>
            <person name="Kruys A."/>
            <person name="Hutchinson M.I."/>
            <person name="Powell A.J."/>
            <person name="Barry K."/>
            <person name="Miller A.N."/>
            <person name="Grigoriev I.V."/>
            <person name="Debuchy R."/>
            <person name="Gladieux P."/>
            <person name="Thoren M.H."/>
            <person name="Johannesson H."/>
        </authorList>
    </citation>
    <scope>NUCLEOTIDE SEQUENCE</scope>
    <source>
        <strain evidence="3">CBS 232.78</strain>
    </source>
</reference>
<evidence type="ECO:0000256" key="2">
    <source>
        <dbReference type="SAM" id="Phobius"/>
    </source>
</evidence>
<dbReference type="InterPro" id="IPR053008">
    <property type="entry name" value="Phomopsin_biosynth_assoc"/>
</dbReference>
<feature type="transmembrane region" description="Helical" evidence="2">
    <location>
        <begin position="40"/>
        <end position="62"/>
    </location>
</feature>
<reference evidence="3" key="1">
    <citation type="journal article" date="2023" name="Mol. Phylogenet. Evol.">
        <title>Genome-scale phylogeny and comparative genomics of the fungal order Sordariales.</title>
        <authorList>
            <person name="Hensen N."/>
            <person name="Bonometti L."/>
            <person name="Westerberg I."/>
            <person name="Brannstrom I.O."/>
            <person name="Guillou S."/>
            <person name="Cros-Aarteil S."/>
            <person name="Calhoun S."/>
            <person name="Haridas S."/>
            <person name="Kuo A."/>
            <person name="Mondo S."/>
            <person name="Pangilinan J."/>
            <person name="Riley R."/>
            <person name="LaButti K."/>
            <person name="Andreopoulos B."/>
            <person name="Lipzen A."/>
            <person name="Chen C."/>
            <person name="Yan M."/>
            <person name="Daum C."/>
            <person name="Ng V."/>
            <person name="Clum A."/>
            <person name="Steindorff A."/>
            <person name="Ohm R.A."/>
            <person name="Martin F."/>
            <person name="Silar P."/>
            <person name="Natvig D.O."/>
            <person name="Lalanne C."/>
            <person name="Gautier V."/>
            <person name="Ament-Velasquez S.L."/>
            <person name="Kruys A."/>
            <person name="Hutchinson M.I."/>
            <person name="Powell A.J."/>
            <person name="Barry K."/>
            <person name="Miller A.N."/>
            <person name="Grigoriev I.V."/>
            <person name="Debuchy R."/>
            <person name="Gladieux P."/>
            <person name="Hiltunen Thoren M."/>
            <person name="Johannesson H."/>
        </authorList>
    </citation>
    <scope>NUCLEOTIDE SEQUENCE</scope>
    <source>
        <strain evidence="3">CBS 232.78</strain>
    </source>
</reference>
<proteinExistence type="predicted"/>
<keyword evidence="2" id="KW-1133">Transmembrane helix</keyword>
<dbReference type="PANTHER" id="PTHR35896:SF3">
    <property type="entry name" value="MAJOR FACILITATOR SUPERFAMILY TRANSPORTER"/>
    <property type="match status" value="1"/>
</dbReference>
<sequence>MSATYQPLADKEANDASPSDQAPTHFPASKSSPSTTRRNILLLALIVFASCMALVASVFAFAHTKPPNEETPYKDPEECGLSPIEARQRGCVFDVVLMGWVPWRCHNPELSNEFLARKDWAFYRVPDWNSTTPKIPMAEVMAGEWNTIYVEDDFNLLHCTYTWRKTQRAALYGDILDGYLADAHHTNHCEMLLMRGPSAERSVGRN</sequence>
<accession>A0AAE0U2A2</accession>
<keyword evidence="2" id="KW-0812">Transmembrane</keyword>
<protein>
    <submittedName>
        <fullName evidence="3">Uncharacterized protein</fullName>
    </submittedName>
</protein>
<evidence type="ECO:0000313" key="3">
    <source>
        <dbReference type="EMBL" id="KAK3387939.1"/>
    </source>
</evidence>
<dbReference type="Proteomes" id="UP001285441">
    <property type="component" value="Unassembled WGS sequence"/>
</dbReference>
<comment type="caution">
    <text evidence="3">The sequence shown here is derived from an EMBL/GenBank/DDBJ whole genome shotgun (WGS) entry which is preliminary data.</text>
</comment>
<keyword evidence="4" id="KW-1185">Reference proteome</keyword>
<feature type="region of interest" description="Disordered" evidence="1">
    <location>
        <begin position="1"/>
        <end position="34"/>
    </location>
</feature>
<gene>
    <name evidence="3" type="ORF">B0H63DRAFT_559369</name>
</gene>
<dbReference type="AlphaFoldDB" id="A0AAE0U2A2"/>